<dbReference type="RefSeq" id="WP_001233378.1">
    <property type="nucleotide sequence ID" value="NZ_CP021065.1"/>
</dbReference>
<evidence type="ECO:0000313" key="1">
    <source>
        <dbReference type="EMBL" id="ARP61808.1"/>
    </source>
</evidence>
<organism evidence="1 2">
    <name type="scientific">Bacillus thuringiensis</name>
    <dbReference type="NCBI Taxonomy" id="1428"/>
    <lineage>
        <taxon>Bacteria</taxon>
        <taxon>Bacillati</taxon>
        <taxon>Bacillota</taxon>
        <taxon>Bacilli</taxon>
        <taxon>Bacillales</taxon>
        <taxon>Bacillaceae</taxon>
        <taxon>Bacillus</taxon>
        <taxon>Bacillus cereus group</taxon>
    </lineage>
</organism>
<keyword evidence="2" id="KW-1185">Reference proteome</keyword>
<keyword evidence="1" id="KW-0614">Plasmid</keyword>
<accession>A0A1W6WZ17</accession>
<proteinExistence type="predicted"/>
<sequence>MRKVKVIVNTLEGEAGRIAFKDVGCADAFIMVMNREALKTNQLNWKIEVELVLQEEDSRKILKLFYKVNENNDDSPIQDELIRSYIQTKNEMQEEKDLQKIKELEELIKKYKSIIRELIPNIL</sequence>
<dbReference type="GeneID" id="67469852"/>
<dbReference type="AlphaFoldDB" id="A0A1W6WZ17"/>
<reference evidence="1 2" key="1">
    <citation type="submission" date="2017-04" db="EMBL/GenBank/DDBJ databases">
        <title>Complete Genome Sequence of Bacillus thuringiensis type Strain ATCC 10792.</title>
        <authorList>
            <person name="Oh D.-H."/>
            <person name="Park B.-J."/>
            <person name="Shuai W."/>
            <person name="Chelliah R."/>
        </authorList>
    </citation>
    <scope>NUCLEOTIDE SEQUENCE [LARGE SCALE GENOMIC DNA]</scope>
    <source>
        <strain evidence="1 2">ATCC 10792</strain>
        <plasmid evidence="1 2">poh4</plasmid>
    </source>
</reference>
<name>A0A1W6WZ17_BACTU</name>
<dbReference type="Proteomes" id="UP000194143">
    <property type="component" value="Plasmid poh4"/>
</dbReference>
<dbReference type="EMBL" id="CP021065">
    <property type="protein sequence ID" value="ARP61808.1"/>
    <property type="molecule type" value="Genomic_DNA"/>
</dbReference>
<geneLocation type="plasmid" evidence="1 2">
    <name>poh4</name>
</geneLocation>
<evidence type="ECO:0000313" key="2">
    <source>
        <dbReference type="Proteomes" id="UP000194143"/>
    </source>
</evidence>
<dbReference type="SMR" id="A0A1W6WZ17"/>
<protein>
    <submittedName>
        <fullName evidence="1">Uncharacterized protein</fullName>
    </submittedName>
</protein>
<gene>
    <name evidence="1" type="ORF">CAB88_32975</name>
</gene>